<dbReference type="InterPro" id="IPR044855">
    <property type="entry name" value="CoA-Trfase_III_dom3_sf"/>
</dbReference>
<sequence>MSLSSPLSNVRILDFSRIVSAPFASMILGDLGAEIWKIERPGRGDEVRSWAPSWTASGQSCYYVSLNRNKKSIALNLKHSKGQQLARQLASKCDVLIENFRPGTMKEFGLDYETLSTENKKLIYCSITGYGPDGPYATRAAYDINVEAIGGFMDVTGPNDGQPCMAGSDVIAMITGLYAHGAILAALLQRTTTGKGQKIDCNLLSTQIAALMNVGSNYLNAGVEGHRWGTQHESVVPYQAFKTKDGRYFTVGAANDEQFKKLCKLIGLPKLPNKEEYATNANRVKNRESLIEAISKRFLKRDLKYWESTFNDPSLPCGPVNTVAEAFAHPQVRHLGIVQELYHPQTGAIKVTGPAVQYSEAANRIRSPPPMLGEHTKEVLSNVLNISEEELKHLKENKAIDFAEKKENNI</sequence>
<dbReference type="GO" id="GO:0047369">
    <property type="term" value="F:succinate-hydroxymethylglutarate CoA-transferase activity"/>
    <property type="evidence" value="ECO:0007669"/>
    <property type="project" value="TreeGrafter"/>
</dbReference>
<proteinExistence type="inferred from homology"/>
<keyword evidence="2" id="KW-0808">Transferase</keyword>
<accession>A0A0M3I9I8</accession>
<evidence type="ECO:0000313" key="4">
    <source>
        <dbReference type="WBParaSite" id="ALUE_0001412801-mRNA-1"/>
    </source>
</evidence>
<dbReference type="PANTHER" id="PTHR48207:SF3">
    <property type="entry name" value="SUCCINATE--HYDROXYMETHYLGLUTARATE COA-TRANSFERASE"/>
    <property type="match status" value="1"/>
</dbReference>
<dbReference type="Gene3D" id="3.40.50.10540">
    <property type="entry name" value="Crotonobetainyl-coa:carnitine coa-transferase, domain 1"/>
    <property type="match status" value="1"/>
</dbReference>
<dbReference type="PANTHER" id="PTHR48207">
    <property type="entry name" value="SUCCINATE--HYDROXYMETHYLGLUTARATE COA-TRANSFERASE"/>
    <property type="match status" value="1"/>
</dbReference>
<dbReference type="Pfam" id="PF02515">
    <property type="entry name" value="CoA_transf_3"/>
    <property type="match status" value="1"/>
</dbReference>
<dbReference type="AlphaFoldDB" id="A0A0M3I9I8"/>
<keyword evidence="3" id="KW-1185">Reference proteome</keyword>
<dbReference type="InterPro" id="IPR023606">
    <property type="entry name" value="CoA-Trfase_III_dom_1_sf"/>
</dbReference>
<evidence type="ECO:0000256" key="1">
    <source>
        <dbReference type="ARBA" id="ARBA00008383"/>
    </source>
</evidence>
<dbReference type="Gene3D" id="3.30.1540.10">
    <property type="entry name" value="formyl-coa transferase, domain 3"/>
    <property type="match status" value="1"/>
</dbReference>
<organism evidence="3 4">
    <name type="scientific">Ascaris lumbricoides</name>
    <name type="common">Giant roundworm</name>
    <dbReference type="NCBI Taxonomy" id="6252"/>
    <lineage>
        <taxon>Eukaryota</taxon>
        <taxon>Metazoa</taxon>
        <taxon>Ecdysozoa</taxon>
        <taxon>Nematoda</taxon>
        <taxon>Chromadorea</taxon>
        <taxon>Rhabditida</taxon>
        <taxon>Spirurina</taxon>
        <taxon>Ascaridomorpha</taxon>
        <taxon>Ascaridoidea</taxon>
        <taxon>Ascarididae</taxon>
        <taxon>Ascaris</taxon>
    </lineage>
</organism>
<dbReference type="InterPro" id="IPR050483">
    <property type="entry name" value="CoA-transferase_III_domain"/>
</dbReference>
<protein>
    <submittedName>
        <fullName evidence="4">Succinate--hydroxymethylglutarate CoA-transferase</fullName>
    </submittedName>
</protein>
<dbReference type="InterPro" id="IPR003673">
    <property type="entry name" value="CoA-Trfase_fam_III"/>
</dbReference>
<name>A0A0M3I9I8_ASCLU</name>
<reference evidence="4" key="1">
    <citation type="submission" date="2017-02" db="UniProtKB">
        <authorList>
            <consortium name="WormBaseParasite"/>
        </authorList>
    </citation>
    <scope>IDENTIFICATION</scope>
</reference>
<evidence type="ECO:0000313" key="3">
    <source>
        <dbReference type="Proteomes" id="UP000036681"/>
    </source>
</evidence>
<dbReference type="Proteomes" id="UP000036681">
    <property type="component" value="Unplaced"/>
</dbReference>
<comment type="similarity">
    <text evidence="1">Belongs to the CoA-transferase III family.</text>
</comment>
<dbReference type="SUPFAM" id="SSF89796">
    <property type="entry name" value="CoA-transferase family III (CaiB/BaiF)"/>
    <property type="match status" value="1"/>
</dbReference>
<evidence type="ECO:0000256" key="2">
    <source>
        <dbReference type="ARBA" id="ARBA00022679"/>
    </source>
</evidence>
<dbReference type="WBParaSite" id="ALUE_0001412801-mRNA-1">
    <property type="protein sequence ID" value="ALUE_0001412801-mRNA-1"/>
    <property type="gene ID" value="ALUE_0001412801"/>
</dbReference>
<dbReference type="GO" id="GO:0005739">
    <property type="term" value="C:mitochondrion"/>
    <property type="evidence" value="ECO:0007669"/>
    <property type="project" value="TreeGrafter"/>
</dbReference>